<dbReference type="RefSeq" id="WP_091235242.1">
    <property type="nucleotide sequence ID" value="NZ_FNBG01000032.1"/>
</dbReference>
<keyword evidence="4" id="KW-0949">S-adenosyl-L-methionine</keyword>
<keyword evidence="2 9" id="KW-0489">Methyltransferase</keyword>
<accession>A0A1G7SV06</accession>
<dbReference type="GO" id="GO:0032259">
    <property type="term" value="P:methylation"/>
    <property type="evidence" value="ECO:0007669"/>
    <property type="project" value="UniProtKB-KW"/>
</dbReference>
<dbReference type="Proteomes" id="UP000198972">
    <property type="component" value="Unassembled WGS sequence"/>
</dbReference>
<dbReference type="GO" id="GO:0009007">
    <property type="term" value="F:site-specific DNA-methyltransferase (adenine-specific) activity"/>
    <property type="evidence" value="ECO:0007669"/>
    <property type="project" value="UniProtKB-EC"/>
</dbReference>
<comment type="catalytic activity">
    <reaction evidence="7">
        <text>a 2'-deoxyadenosine in DNA + S-adenosyl-L-methionine = an N(6)-methyl-2'-deoxyadenosine in DNA + S-adenosyl-L-homocysteine + H(+)</text>
        <dbReference type="Rhea" id="RHEA:15197"/>
        <dbReference type="Rhea" id="RHEA-COMP:12418"/>
        <dbReference type="Rhea" id="RHEA-COMP:12419"/>
        <dbReference type="ChEBI" id="CHEBI:15378"/>
        <dbReference type="ChEBI" id="CHEBI:57856"/>
        <dbReference type="ChEBI" id="CHEBI:59789"/>
        <dbReference type="ChEBI" id="CHEBI:90615"/>
        <dbReference type="ChEBI" id="CHEBI:90616"/>
        <dbReference type="EC" id="2.1.1.72"/>
    </reaction>
</comment>
<dbReference type="PRINTS" id="PR00507">
    <property type="entry name" value="N12N6MTFRASE"/>
</dbReference>
<evidence type="ECO:0000256" key="6">
    <source>
        <dbReference type="ARBA" id="ARBA00023125"/>
    </source>
</evidence>
<dbReference type="Pfam" id="PF07669">
    <property type="entry name" value="Eco57I"/>
    <property type="match status" value="1"/>
</dbReference>
<organism evidence="9 10">
    <name type="scientific">Fontibacillus panacisegetis</name>
    <dbReference type="NCBI Taxonomy" id="670482"/>
    <lineage>
        <taxon>Bacteria</taxon>
        <taxon>Bacillati</taxon>
        <taxon>Bacillota</taxon>
        <taxon>Bacilli</taxon>
        <taxon>Bacillales</taxon>
        <taxon>Paenibacillaceae</taxon>
        <taxon>Fontibacillus</taxon>
    </lineage>
</organism>
<dbReference type="InterPro" id="IPR002052">
    <property type="entry name" value="DNA_methylase_N6_adenine_CS"/>
</dbReference>
<dbReference type="OrthoDB" id="32195at2"/>
<evidence type="ECO:0000313" key="9">
    <source>
        <dbReference type="EMBL" id="SDG26801.1"/>
    </source>
</evidence>
<dbReference type="InterPro" id="IPR050953">
    <property type="entry name" value="N4_N6_ade-DNA_methylase"/>
</dbReference>
<evidence type="ECO:0000259" key="8">
    <source>
        <dbReference type="Pfam" id="PF07669"/>
    </source>
</evidence>
<dbReference type="InterPro" id="IPR011639">
    <property type="entry name" value="MethylTrfase_TaqI-like_dom"/>
</dbReference>
<sequence>MNEKCQIFTPGKYVDKMLDIIKYEGKHILGKYTLENSCGEGNILLRIVERYITAAIKERYTLEQIKSDLETYIIGYEIDEKVRGKCIEKLNKLVNKYGINSVNWNISNDDYLKLNIVKGMDFIVGNPPYITYQDLDIKERDFLRGNFLSCHKGKFDYCYAFIEKSLKELNDNGKMVYIIPNSIFKNVFGKALREIIKDSLALIYDYKESVVFDNVLTYPAIICLNKTNKNHYFEYRDVDNEENSFINKDYLGDKWVFNNWKNPENISSLIKFGDYFKVSNSVATLLNSAFIIKKNDIVDEDENYIKVKDFYIEKNVLRIAASPRNHSIKRGEYIIFPYRYLKGKLIRIEEDEFLISFPGAAKYLLSFISTLMERKSDKSAKWFEYGRSQALLYLNQEKLMLSSVVTNEVKCYYLDKDTIPYSGFYIIPVADKGLRDAVEILKSEDFFNYISLRGINANGKSIRVSVKDILNYPLR</sequence>
<keyword evidence="3" id="KW-0808">Transferase</keyword>
<dbReference type="GO" id="GO:0009307">
    <property type="term" value="P:DNA restriction-modification system"/>
    <property type="evidence" value="ECO:0007669"/>
    <property type="project" value="UniProtKB-KW"/>
</dbReference>
<dbReference type="PANTHER" id="PTHR33841">
    <property type="entry name" value="DNA METHYLTRANSFERASE YEEA-RELATED"/>
    <property type="match status" value="1"/>
</dbReference>
<evidence type="ECO:0000256" key="4">
    <source>
        <dbReference type="ARBA" id="ARBA00022691"/>
    </source>
</evidence>
<evidence type="ECO:0000256" key="2">
    <source>
        <dbReference type="ARBA" id="ARBA00022603"/>
    </source>
</evidence>
<evidence type="ECO:0000313" key="10">
    <source>
        <dbReference type="Proteomes" id="UP000198972"/>
    </source>
</evidence>
<evidence type="ECO:0000256" key="5">
    <source>
        <dbReference type="ARBA" id="ARBA00022747"/>
    </source>
</evidence>
<gene>
    <name evidence="9" type="ORF">SAMN04488542_13225</name>
</gene>
<dbReference type="GO" id="GO:0003677">
    <property type="term" value="F:DNA binding"/>
    <property type="evidence" value="ECO:0007669"/>
    <property type="project" value="UniProtKB-KW"/>
</dbReference>
<dbReference type="EMBL" id="FNBG01000032">
    <property type="protein sequence ID" value="SDG26801.1"/>
    <property type="molecule type" value="Genomic_DNA"/>
</dbReference>
<proteinExistence type="predicted"/>
<evidence type="ECO:0000256" key="1">
    <source>
        <dbReference type="ARBA" id="ARBA00011900"/>
    </source>
</evidence>
<keyword evidence="10" id="KW-1185">Reference proteome</keyword>
<dbReference type="EC" id="2.1.1.72" evidence="1"/>
<dbReference type="SUPFAM" id="SSF53335">
    <property type="entry name" value="S-adenosyl-L-methionine-dependent methyltransferases"/>
    <property type="match status" value="1"/>
</dbReference>
<evidence type="ECO:0000256" key="3">
    <source>
        <dbReference type="ARBA" id="ARBA00022679"/>
    </source>
</evidence>
<dbReference type="Gene3D" id="3.40.50.150">
    <property type="entry name" value="Vaccinia Virus protein VP39"/>
    <property type="match status" value="1"/>
</dbReference>
<evidence type="ECO:0000256" key="7">
    <source>
        <dbReference type="ARBA" id="ARBA00047942"/>
    </source>
</evidence>
<dbReference type="InterPro" id="IPR029063">
    <property type="entry name" value="SAM-dependent_MTases_sf"/>
</dbReference>
<dbReference type="STRING" id="670482.SAMN04488542_13225"/>
<feature type="domain" description="Type II methyltransferase M.TaqI-like" evidence="8">
    <location>
        <begin position="84"/>
        <end position="212"/>
    </location>
</feature>
<dbReference type="PANTHER" id="PTHR33841:SF6">
    <property type="entry name" value="TYPE II METHYLTRANSFERASE M.HINDII"/>
    <property type="match status" value="1"/>
</dbReference>
<name>A0A1G7SV06_9BACL</name>
<dbReference type="PROSITE" id="PS00092">
    <property type="entry name" value="N6_MTASE"/>
    <property type="match status" value="1"/>
</dbReference>
<keyword evidence="6" id="KW-0238">DNA-binding</keyword>
<keyword evidence="5" id="KW-0680">Restriction system</keyword>
<protein>
    <recommendedName>
        <fullName evidence="1">site-specific DNA-methyltransferase (adenine-specific)</fullName>
        <ecNumber evidence="1">2.1.1.72</ecNumber>
    </recommendedName>
</protein>
<dbReference type="AlphaFoldDB" id="A0A1G7SV06"/>
<reference evidence="9 10" key="1">
    <citation type="submission" date="2016-10" db="EMBL/GenBank/DDBJ databases">
        <authorList>
            <person name="de Groot N.N."/>
        </authorList>
    </citation>
    <scope>NUCLEOTIDE SEQUENCE [LARGE SCALE GENOMIC DNA]</scope>
    <source>
        <strain evidence="9 10">DSM 28129</strain>
    </source>
</reference>